<keyword evidence="3" id="KW-1003">Cell membrane</keyword>
<dbReference type="InterPro" id="IPR007227">
    <property type="entry name" value="Cell_shape_determining_MreD"/>
</dbReference>
<evidence type="ECO:0000256" key="2">
    <source>
        <dbReference type="ARBA" id="ARBA00007776"/>
    </source>
</evidence>
<comment type="similarity">
    <text evidence="2">Belongs to the MreD family.</text>
</comment>
<keyword evidence="6 8" id="KW-1133">Transmembrane helix</keyword>
<feature type="transmembrane region" description="Helical" evidence="8">
    <location>
        <begin position="31"/>
        <end position="50"/>
    </location>
</feature>
<keyword evidence="10" id="KW-1185">Reference proteome</keyword>
<proteinExistence type="inferred from homology"/>
<keyword evidence="4 8" id="KW-0812">Transmembrane</keyword>
<comment type="subcellular location">
    <subcellularLocation>
        <location evidence="1">Cell membrane</location>
        <topology evidence="1">Multi-pass membrane protein</topology>
    </subcellularLocation>
</comment>
<feature type="transmembrane region" description="Helical" evidence="8">
    <location>
        <begin position="100"/>
        <end position="119"/>
    </location>
</feature>
<evidence type="ECO:0000313" key="9">
    <source>
        <dbReference type="EMBL" id="MDQ0256515.1"/>
    </source>
</evidence>
<sequence length="175" mass="20561">MTRYYLFMVLFVLFIIEGTTFQIFAPDQYGVEYLFIPRWVFLVIIFAGIFRGRGTGTFYGITFGVMYDVIYTSLLGIYTFGMGLIAYLLSLSIPFFQKNLTVAVLTSILAITVLDYYVYGMMYLLGLTVIDHHEFLTVRFIPSLIMNMIIISIFAYPLRKWFHFLKRRMEEEEKI</sequence>
<evidence type="ECO:0000256" key="1">
    <source>
        <dbReference type="ARBA" id="ARBA00004651"/>
    </source>
</evidence>
<name>A0ABT9ZZ45_9BACI</name>
<feature type="transmembrane region" description="Helical" evidence="8">
    <location>
        <begin position="139"/>
        <end position="158"/>
    </location>
</feature>
<dbReference type="NCBIfam" id="TIGR03426">
    <property type="entry name" value="shape_MreD"/>
    <property type="match status" value="1"/>
</dbReference>
<evidence type="ECO:0000256" key="3">
    <source>
        <dbReference type="ARBA" id="ARBA00022475"/>
    </source>
</evidence>
<evidence type="ECO:0000256" key="5">
    <source>
        <dbReference type="ARBA" id="ARBA00022960"/>
    </source>
</evidence>
<organism evidence="9 10">
    <name type="scientific">Evansella vedderi</name>
    <dbReference type="NCBI Taxonomy" id="38282"/>
    <lineage>
        <taxon>Bacteria</taxon>
        <taxon>Bacillati</taxon>
        <taxon>Bacillota</taxon>
        <taxon>Bacilli</taxon>
        <taxon>Bacillales</taxon>
        <taxon>Bacillaceae</taxon>
        <taxon>Evansella</taxon>
    </lineage>
</organism>
<evidence type="ECO:0000256" key="4">
    <source>
        <dbReference type="ARBA" id="ARBA00022692"/>
    </source>
</evidence>
<evidence type="ECO:0000256" key="6">
    <source>
        <dbReference type="ARBA" id="ARBA00022989"/>
    </source>
</evidence>
<reference evidence="9 10" key="1">
    <citation type="submission" date="2023-07" db="EMBL/GenBank/DDBJ databases">
        <title>Genomic Encyclopedia of Type Strains, Phase IV (KMG-IV): sequencing the most valuable type-strain genomes for metagenomic binning, comparative biology and taxonomic classification.</title>
        <authorList>
            <person name="Goeker M."/>
        </authorList>
    </citation>
    <scope>NUCLEOTIDE SEQUENCE [LARGE SCALE GENOMIC DNA]</scope>
    <source>
        <strain evidence="9 10">DSM 9768</strain>
    </source>
</reference>
<dbReference type="Proteomes" id="UP001230005">
    <property type="component" value="Unassembled WGS sequence"/>
</dbReference>
<evidence type="ECO:0000256" key="8">
    <source>
        <dbReference type="SAM" id="Phobius"/>
    </source>
</evidence>
<dbReference type="Pfam" id="PF04093">
    <property type="entry name" value="MreD"/>
    <property type="match status" value="1"/>
</dbReference>
<comment type="caution">
    <text evidence="9">The sequence shown here is derived from an EMBL/GenBank/DDBJ whole genome shotgun (WGS) entry which is preliminary data.</text>
</comment>
<evidence type="ECO:0000313" key="10">
    <source>
        <dbReference type="Proteomes" id="UP001230005"/>
    </source>
</evidence>
<keyword evidence="5" id="KW-0133">Cell shape</keyword>
<gene>
    <name evidence="9" type="ORF">J2S74_003935</name>
</gene>
<keyword evidence="7 8" id="KW-0472">Membrane</keyword>
<dbReference type="EMBL" id="JAUSUG010000017">
    <property type="protein sequence ID" value="MDQ0256515.1"/>
    <property type="molecule type" value="Genomic_DNA"/>
</dbReference>
<evidence type="ECO:0000256" key="7">
    <source>
        <dbReference type="ARBA" id="ARBA00023136"/>
    </source>
</evidence>
<accession>A0ABT9ZZ45</accession>
<protein>
    <submittedName>
        <fullName evidence="9">Rod shape-determining protein MreD</fullName>
    </submittedName>
</protein>
<feature type="transmembrane region" description="Helical" evidence="8">
    <location>
        <begin position="6"/>
        <end position="24"/>
    </location>
</feature>
<feature type="transmembrane region" description="Helical" evidence="8">
    <location>
        <begin position="70"/>
        <end position="88"/>
    </location>
</feature>
<dbReference type="RefSeq" id="WP_307328754.1">
    <property type="nucleotide sequence ID" value="NZ_JAUSUG010000017.1"/>
</dbReference>